<accession>A0A068QUP3</accession>
<dbReference type="PROSITE" id="PS50045">
    <property type="entry name" value="SIGMA54_INTERACT_4"/>
    <property type="match status" value="1"/>
</dbReference>
<feature type="domain" description="PAS" evidence="13">
    <location>
        <begin position="78"/>
        <end position="124"/>
    </location>
</feature>
<keyword evidence="9" id="KW-0010">Activator</keyword>
<keyword evidence="3" id="KW-0678">Repressor</keyword>
<dbReference type="InterPro" id="IPR058031">
    <property type="entry name" value="AAA_lid_NorR"/>
</dbReference>
<evidence type="ECO:0000256" key="8">
    <source>
        <dbReference type="ARBA" id="ARBA00023125"/>
    </source>
</evidence>
<keyword evidence="2" id="KW-0963">Cytoplasm</keyword>
<feature type="domain" description="ACT" evidence="14">
    <location>
        <begin position="2"/>
        <end position="72"/>
    </location>
</feature>
<dbReference type="PROSITE" id="PS00676">
    <property type="entry name" value="SIGMA54_INTERACT_2"/>
    <property type="match status" value="1"/>
</dbReference>
<dbReference type="Gene3D" id="3.30.450.20">
    <property type="entry name" value="PAS domain"/>
    <property type="match status" value="1"/>
</dbReference>
<reference evidence="15 17" key="1">
    <citation type="submission" date="2013-07" db="EMBL/GenBank/DDBJ databases">
        <authorList>
            <person name="Genoscope - CEA"/>
        </authorList>
    </citation>
    <scope>NUCLEOTIDE SEQUENCE [LARGE SCALE GENOMIC DNA]</scope>
    <source>
        <strain evidence="15">FRM16</strain>
        <strain evidence="17">FRM16 / DSM 17909</strain>
    </source>
</reference>
<keyword evidence="18" id="KW-1185">Reference proteome</keyword>
<evidence type="ECO:0000256" key="6">
    <source>
        <dbReference type="ARBA" id="ARBA00022840"/>
    </source>
</evidence>
<dbReference type="SUPFAM" id="SSF52540">
    <property type="entry name" value="P-loop containing nucleoside triphosphate hydrolases"/>
    <property type="match status" value="1"/>
</dbReference>
<dbReference type="InterPro" id="IPR002912">
    <property type="entry name" value="ACT_dom"/>
</dbReference>
<name>A0A068QUP3_9GAMM</name>
<evidence type="ECO:0000313" key="17">
    <source>
        <dbReference type="Proteomes" id="UP000032721"/>
    </source>
</evidence>
<dbReference type="InterPro" id="IPR009057">
    <property type="entry name" value="Homeodomain-like_sf"/>
</dbReference>
<gene>
    <name evidence="15" type="primary">tyrR</name>
    <name evidence="16" type="ORF">LY16_00896</name>
    <name evidence="15" type="ORF">XDD1_1881</name>
</gene>
<evidence type="ECO:0000256" key="11">
    <source>
        <dbReference type="ARBA" id="ARBA00029500"/>
    </source>
</evidence>
<dbReference type="InterPro" id="IPR003593">
    <property type="entry name" value="AAA+_ATPase"/>
</dbReference>
<dbReference type="KEGG" id="xdo:XDD1_1881"/>
<evidence type="ECO:0000256" key="7">
    <source>
        <dbReference type="ARBA" id="ARBA00023015"/>
    </source>
</evidence>
<keyword evidence="8" id="KW-0238">DNA-binding</keyword>
<keyword evidence="7" id="KW-0805">Transcription regulation</keyword>
<evidence type="ECO:0000259" key="12">
    <source>
        <dbReference type="PROSITE" id="PS50045"/>
    </source>
</evidence>
<keyword evidence="5" id="KW-0058">Aromatic hydrocarbons catabolism</keyword>
<evidence type="ECO:0000256" key="10">
    <source>
        <dbReference type="ARBA" id="ARBA00023163"/>
    </source>
</evidence>
<dbReference type="Pfam" id="PF00158">
    <property type="entry name" value="Sigma54_activat"/>
    <property type="match status" value="1"/>
</dbReference>
<evidence type="ECO:0000256" key="1">
    <source>
        <dbReference type="ARBA" id="ARBA00004496"/>
    </source>
</evidence>
<dbReference type="PROSITE" id="PS51671">
    <property type="entry name" value="ACT"/>
    <property type="match status" value="1"/>
</dbReference>
<dbReference type="InterPro" id="IPR002078">
    <property type="entry name" value="Sigma_54_int"/>
</dbReference>
<dbReference type="OrthoDB" id="9804019at2"/>
<dbReference type="NCBIfam" id="TIGR00229">
    <property type="entry name" value="sensory_box"/>
    <property type="match status" value="1"/>
</dbReference>
<proteinExistence type="predicted"/>
<dbReference type="SUPFAM" id="SSF55785">
    <property type="entry name" value="PYP-like sensor domain (PAS domain)"/>
    <property type="match status" value="1"/>
</dbReference>
<evidence type="ECO:0000259" key="13">
    <source>
        <dbReference type="PROSITE" id="PS50112"/>
    </source>
</evidence>
<dbReference type="FunFam" id="1.10.10.60:FF:000112">
    <property type="entry name" value="TyrR family transcriptional regulator"/>
    <property type="match status" value="1"/>
</dbReference>
<dbReference type="Pfam" id="PF18024">
    <property type="entry name" value="HTH_50"/>
    <property type="match status" value="1"/>
</dbReference>
<dbReference type="Gene3D" id="3.40.50.300">
    <property type="entry name" value="P-loop containing nucleotide triphosphate hydrolases"/>
    <property type="match status" value="1"/>
</dbReference>
<dbReference type="PROSITE" id="PS50112">
    <property type="entry name" value="PAS"/>
    <property type="match status" value="1"/>
</dbReference>
<evidence type="ECO:0000313" key="15">
    <source>
        <dbReference type="EMBL" id="CDG17580.1"/>
    </source>
</evidence>
<comment type="subcellular location">
    <subcellularLocation>
        <location evidence="1">Cytoplasm</location>
    </subcellularLocation>
</comment>
<dbReference type="RefSeq" id="WP_045970403.1">
    <property type="nucleotide sequence ID" value="NZ_CAWMED010000001.1"/>
</dbReference>
<dbReference type="SMART" id="SM00382">
    <property type="entry name" value="AAA"/>
    <property type="match status" value="1"/>
</dbReference>
<dbReference type="GO" id="GO:0005737">
    <property type="term" value="C:cytoplasm"/>
    <property type="evidence" value="ECO:0007669"/>
    <property type="project" value="UniProtKB-SubCell"/>
</dbReference>
<dbReference type="Pfam" id="PF00989">
    <property type="entry name" value="PAS"/>
    <property type="match status" value="1"/>
</dbReference>
<reference evidence="16 18" key="2">
    <citation type="submission" date="2019-07" db="EMBL/GenBank/DDBJ databases">
        <title>Genomic Encyclopedia of Type Strains, Phase I: the one thousand microbial genomes (KMG-I) project.</title>
        <authorList>
            <person name="Kyrpides N."/>
        </authorList>
    </citation>
    <scope>NUCLEOTIDE SEQUENCE [LARGE SCALE GENOMIC DNA]</scope>
    <source>
        <strain evidence="16 18">DSM 17909</strain>
    </source>
</reference>
<dbReference type="PANTHER" id="PTHR32071">
    <property type="entry name" value="TRANSCRIPTIONAL REGULATORY PROTEIN"/>
    <property type="match status" value="1"/>
</dbReference>
<dbReference type="InterPro" id="IPR027417">
    <property type="entry name" value="P-loop_NTPase"/>
</dbReference>
<keyword evidence="6" id="KW-0067">ATP-binding</keyword>
<dbReference type="NCBIfam" id="TIGR04381">
    <property type="entry name" value="HTH_TypR"/>
    <property type="match status" value="1"/>
</dbReference>
<evidence type="ECO:0000259" key="14">
    <source>
        <dbReference type="PROSITE" id="PS51671"/>
    </source>
</evidence>
<dbReference type="InterPro" id="IPR030828">
    <property type="entry name" value="HTH_TyrR"/>
</dbReference>
<evidence type="ECO:0000256" key="4">
    <source>
        <dbReference type="ARBA" id="ARBA00022741"/>
    </source>
</evidence>
<sequence>MRLEVTCQDRIGLTRELLDLLVLRNIDLKGIEISPARRIYLNFTQIDFTIFRGLMAEIRRINGVMDVRTVAFMPSEKEHRAMWTLLESVPEPIFSIDLKGNIELANSAALALFGYSKEKINQKNIGHLISHYPFLRWLESEHHQPHSAQLAIKGQDYGMDIIPMQLTDESQAIKCVGAVIMLRAGGEHHSTVHIASPHKPLTVNDDGAFEHIIAVSPKMVHVVEQARKMAMLDAPLLLIGETGTGKDEFAKACHLRSARGKQPFLGLNCASMPDDVVESELFGYAAGAYPNALEGKKGFFEQANGGTVLLDEIGEMSPQMQTKLLRFLNDGTFRRVGEENEVKVNVRIICATQKNLVELVQKGAFREDLYYRLNVLTITIPPLRERQEDIMPLTDYFITRFAQEQGLQKPQFSAELAPFLCGYHWPGNVRQLRNAIYQALTQLEGSKLSPQDIQLPDLDAEVTFNEDILVGSLDDISKRFERSVLTRLYRHYPSTRKLAKRLGVSHTAIANKLREYGLSGKKHAVEHEDDE</sequence>
<dbReference type="GO" id="GO:0005524">
    <property type="term" value="F:ATP binding"/>
    <property type="evidence" value="ECO:0007669"/>
    <property type="project" value="UniProtKB-KW"/>
</dbReference>
<dbReference type="GO" id="GO:0006355">
    <property type="term" value="P:regulation of DNA-templated transcription"/>
    <property type="evidence" value="ECO:0007669"/>
    <property type="project" value="InterPro"/>
</dbReference>
<dbReference type="CDD" id="cd04877">
    <property type="entry name" value="ACT_TyrR"/>
    <property type="match status" value="1"/>
</dbReference>
<dbReference type="InterPro" id="IPR025944">
    <property type="entry name" value="Sigma_54_int_dom_CS"/>
</dbReference>
<dbReference type="Proteomes" id="UP000324170">
    <property type="component" value="Unassembled WGS sequence"/>
</dbReference>
<dbReference type="NCBIfam" id="NF008085">
    <property type="entry name" value="PRK10820.1"/>
    <property type="match status" value="1"/>
</dbReference>
<dbReference type="Gene3D" id="1.10.10.60">
    <property type="entry name" value="Homeodomain-like"/>
    <property type="match status" value="1"/>
</dbReference>
<dbReference type="AlphaFoldDB" id="A0A068QUP3"/>
<dbReference type="Pfam" id="PF25601">
    <property type="entry name" value="AAA_lid_14"/>
    <property type="match status" value="1"/>
</dbReference>
<feature type="domain" description="Sigma-54 factor interaction" evidence="12">
    <location>
        <begin position="212"/>
        <end position="441"/>
    </location>
</feature>
<dbReference type="InterPro" id="IPR035965">
    <property type="entry name" value="PAS-like_dom_sf"/>
</dbReference>
<dbReference type="InterPro" id="IPR025662">
    <property type="entry name" value="Sigma_54_int_dom_ATP-bd_1"/>
</dbReference>
<evidence type="ECO:0000313" key="16">
    <source>
        <dbReference type="EMBL" id="TYP12376.1"/>
    </source>
</evidence>
<evidence type="ECO:0000256" key="3">
    <source>
        <dbReference type="ARBA" id="ARBA00022491"/>
    </source>
</evidence>
<dbReference type="SUPFAM" id="SSF46689">
    <property type="entry name" value="Homeodomain-like"/>
    <property type="match status" value="1"/>
</dbReference>
<dbReference type="Gene3D" id="1.10.8.60">
    <property type="match status" value="1"/>
</dbReference>
<evidence type="ECO:0000313" key="18">
    <source>
        <dbReference type="Proteomes" id="UP000324170"/>
    </source>
</evidence>
<keyword evidence="4" id="KW-0547">Nucleotide-binding</keyword>
<dbReference type="FunFam" id="3.40.50.300:FF:000006">
    <property type="entry name" value="DNA-binding transcriptional regulator NtrC"/>
    <property type="match status" value="1"/>
</dbReference>
<dbReference type="SMART" id="SM00091">
    <property type="entry name" value="PAS"/>
    <property type="match status" value="1"/>
</dbReference>
<dbReference type="InterPro" id="IPR025943">
    <property type="entry name" value="Sigma_54_int_dom_ATP-bd_2"/>
</dbReference>
<dbReference type="InterPro" id="IPR000014">
    <property type="entry name" value="PAS"/>
</dbReference>
<dbReference type="HOGENOM" id="CLU_000445_8_2_6"/>
<dbReference type="STRING" id="351671.XDD1_1881"/>
<organism evidence="15 17">
    <name type="scientific">Xenorhabdus doucetiae</name>
    <dbReference type="NCBI Taxonomy" id="351671"/>
    <lineage>
        <taxon>Bacteria</taxon>
        <taxon>Pseudomonadati</taxon>
        <taxon>Pseudomonadota</taxon>
        <taxon>Gammaproteobacteria</taxon>
        <taxon>Enterobacterales</taxon>
        <taxon>Morganellaceae</taxon>
        <taxon>Xenorhabdus</taxon>
    </lineage>
</organism>
<evidence type="ECO:0000256" key="9">
    <source>
        <dbReference type="ARBA" id="ARBA00023159"/>
    </source>
</evidence>
<dbReference type="Proteomes" id="UP000032721">
    <property type="component" value="Chromosome"/>
</dbReference>
<dbReference type="PROSITE" id="PS00688">
    <property type="entry name" value="SIGMA54_INTERACT_3"/>
    <property type="match status" value="1"/>
</dbReference>
<evidence type="ECO:0000256" key="2">
    <source>
        <dbReference type="ARBA" id="ARBA00022490"/>
    </source>
</evidence>
<dbReference type="InterPro" id="IPR013767">
    <property type="entry name" value="PAS_fold"/>
</dbReference>
<dbReference type="CDD" id="cd00130">
    <property type="entry name" value="PAS"/>
    <property type="match status" value="1"/>
</dbReference>
<dbReference type="GO" id="GO:0003677">
    <property type="term" value="F:DNA binding"/>
    <property type="evidence" value="ECO:0007669"/>
    <property type="project" value="UniProtKB-KW"/>
</dbReference>
<dbReference type="PANTHER" id="PTHR32071:SF3">
    <property type="entry name" value="HTH-TYPE TRANSCRIPTIONAL REGULATORY PROTEIN TYRR"/>
    <property type="match status" value="1"/>
</dbReference>
<dbReference type="CDD" id="cd00009">
    <property type="entry name" value="AAA"/>
    <property type="match status" value="1"/>
</dbReference>
<dbReference type="EMBL" id="VNHN01000010">
    <property type="protein sequence ID" value="TYP12376.1"/>
    <property type="molecule type" value="Genomic_DNA"/>
</dbReference>
<dbReference type="EMBL" id="FO704550">
    <property type="protein sequence ID" value="CDG17580.1"/>
    <property type="molecule type" value="Genomic_DNA"/>
</dbReference>
<evidence type="ECO:0000256" key="5">
    <source>
        <dbReference type="ARBA" id="ARBA00022797"/>
    </source>
</evidence>
<dbReference type="PROSITE" id="PS00675">
    <property type="entry name" value="SIGMA54_INTERACT_1"/>
    <property type="match status" value="1"/>
</dbReference>
<keyword evidence="10" id="KW-0804">Transcription</keyword>
<protein>
    <recommendedName>
        <fullName evidence="11">HTH-type transcriptional regulatory protein TyrR</fullName>
    </recommendedName>
</protein>
<dbReference type="Gene3D" id="3.30.70.260">
    <property type="match status" value="1"/>
</dbReference>